<protein>
    <submittedName>
        <fullName evidence="1">Uncharacterized protein</fullName>
    </submittedName>
</protein>
<reference evidence="1 2" key="1">
    <citation type="journal article" date="2018" name="MBio">
        <title>Comparative Genomics Reveals the Core Gene Toolbox for the Fungus-Insect Symbiosis.</title>
        <authorList>
            <person name="Wang Y."/>
            <person name="Stata M."/>
            <person name="Wang W."/>
            <person name="Stajich J.E."/>
            <person name="White M.M."/>
            <person name="Moncalvo J.M."/>
        </authorList>
    </citation>
    <scope>NUCLEOTIDE SEQUENCE [LARGE SCALE GENOMIC DNA]</scope>
    <source>
        <strain evidence="1 2">AUS-77-4</strain>
    </source>
</reference>
<comment type="caution">
    <text evidence="1">The sequence shown here is derived from an EMBL/GenBank/DDBJ whole genome shotgun (WGS) entry which is preliminary data.</text>
</comment>
<dbReference type="AlphaFoldDB" id="A0A2T9YN65"/>
<sequence length="101" mass="11828">MNSQLQSVYRQLQKQVISKYTSVNGNKLWENTLTELFRDAEGDQQKINLCKKNATDTLTFIENRSKYSELIKKYSRKLERGEQIKRTANYVGLELPKSSNH</sequence>
<accession>A0A2T9YN65</accession>
<gene>
    <name evidence="1" type="ORF">BB559_003173</name>
</gene>
<dbReference type="Pfam" id="PF13233">
    <property type="entry name" value="Complex1_LYR_2"/>
    <property type="match status" value="1"/>
</dbReference>
<organism evidence="1 2">
    <name type="scientific">Furculomyces boomerangus</name>
    <dbReference type="NCBI Taxonomy" id="61424"/>
    <lineage>
        <taxon>Eukaryota</taxon>
        <taxon>Fungi</taxon>
        <taxon>Fungi incertae sedis</taxon>
        <taxon>Zoopagomycota</taxon>
        <taxon>Kickxellomycotina</taxon>
        <taxon>Harpellomycetes</taxon>
        <taxon>Harpellales</taxon>
        <taxon>Harpellaceae</taxon>
        <taxon>Furculomyces</taxon>
    </lineage>
</organism>
<dbReference type="Proteomes" id="UP000245699">
    <property type="component" value="Unassembled WGS sequence"/>
</dbReference>
<name>A0A2T9YN65_9FUNG</name>
<dbReference type="STRING" id="61424.A0A2T9YN65"/>
<keyword evidence="2" id="KW-1185">Reference proteome</keyword>
<evidence type="ECO:0000313" key="2">
    <source>
        <dbReference type="Proteomes" id="UP000245699"/>
    </source>
</evidence>
<dbReference type="EMBL" id="MBFT01000301">
    <property type="protein sequence ID" value="PVU93767.1"/>
    <property type="molecule type" value="Genomic_DNA"/>
</dbReference>
<proteinExistence type="predicted"/>
<dbReference type="OrthoDB" id="15893at2759"/>
<evidence type="ECO:0000313" key="1">
    <source>
        <dbReference type="EMBL" id="PVU93767.1"/>
    </source>
</evidence>